<dbReference type="RefSeq" id="WP_242936120.1">
    <property type="nucleotide sequence ID" value="NZ_CP094326.1"/>
</dbReference>
<organism evidence="1 2">
    <name type="scientific">Zhouia spongiae</name>
    <dbReference type="NCBI Taxonomy" id="2202721"/>
    <lineage>
        <taxon>Bacteria</taxon>
        <taxon>Pseudomonadati</taxon>
        <taxon>Bacteroidota</taxon>
        <taxon>Flavobacteriia</taxon>
        <taxon>Flavobacteriales</taxon>
        <taxon>Flavobacteriaceae</taxon>
        <taxon>Zhouia</taxon>
    </lineage>
</organism>
<evidence type="ECO:0000313" key="2">
    <source>
        <dbReference type="Proteomes" id="UP000829476"/>
    </source>
</evidence>
<keyword evidence="2" id="KW-1185">Reference proteome</keyword>
<proteinExistence type="predicted"/>
<reference evidence="1 2" key="1">
    <citation type="journal article" date="2018" name="Int. J. Syst. Evol. Microbiol.">
        <title>Zhouia spongiae sp. nov., isolated from a marine sponge.</title>
        <authorList>
            <person name="Zhuang L."/>
            <person name="Lin B."/>
            <person name="Qin F."/>
            <person name="Luo L."/>
        </authorList>
    </citation>
    <scope>NUCLEOTIDE SEQUENCE [LARGE SCALE GENOMIC DNA]</scope>
    <source>
        <strain evidence="1 2">HN-Y44</strain>
    </source>
</reference>
<protein>
    <recommendedName>
        <fullName evidence="3">DUF4837 family protein</fullName>
    </recommendedName>
</protein>
<dbReference type="EMBL" id="CP094326">
    <property type="protein sequence ID" value="UNY97709.1"/>
    <property type="molecule type" value="Genomic_DNA"/>
</dbReference>
<gene>
    <name evidence="1" type="ORF">MQE36_11505</name>
</gene>
<name>A0ABY3YIM0_9FLAO</name>
<dbReference type="Proteomes" id="UP000829476">
    <property type="component" value="Chromosome"/>
</dbReference>
<evidence type="ECO:0008006" key="3">
    <source>
        <dbReference type="Google" id="ProtNLM"/>
    </source>
</evidence>
<accession>A0ABY3YIM0</accession>
<dbReference type="PROSITE" id="PS51257">
    <property type="entry name" value="PROKAR_LIPOPROTEIN"/>
    <property type="match status" value="1"/>
</dbReference>
<evidence type="ECO:0000313" key="1">
    <source>
        <dbReference type="EMBL" id="UNY97709.1"/>
    </source>
</evidence>
<sequence length="319" mass="36799">MINGKLQFAIIAICLVLFSCGISQEQAKEGLANFLQQKHQGKYHIKTFKKESEQLRMRADMFWVELELVENPKVIISFQWDAKKEELYTPNGKKQVSSVARIAERKLSEEKIIADLKTVLGNDVAGVGIDRTFINLQFGQEPGRDMIDSLSGKIRKVLEKYPGSWITEARVNICTPKDKSGFLQLIVKPKSFDETQLKERFKPNAILVNAFGSERASDVTKQIYKALEERTRSRQVLKMWVNQQNFDDLYVAVEVEKQHPRASKNLPAAYGVYLAKWNFRDFKVDKLRFFNYASVSKQDIVQFLEGKLPESYQVRTYVN</sequence>